<evidence type="ECO:0000256" key="3">
    <source>
        <dbReference type="SAM" id="MobiDB-lite"/>
    </source>
</evidence>
<dbReference type="EMBL" id="HG805949">
    <property type="protein sequence ID" value="CDW55342.1"/>
    <property type="molecule type" value="Genomic_DNA"/>
</dbReference>
<evidence type="ECO:0000259" key="4">
    <source>
        <dbReference type="Pfam" id="PF10148"/>
    </source>
</evidence>
<dbReference type="GO" id="GO:0005886">
    <property type="term" value="C:plasma membrane"/>
    <property type="evidence" value="ECO:0007669"/>
    <property type="project" value="TreeGrafter"/>
</dbReference>
<reference evidence="5" key="2">
    <citation type="submission" date="2014-03" db="EMBL/GenBank/DDBJ databases">
        <title>The whipworm genome and dual-species transcriptomics of an intimate host-pathogen interaction.</title>
        <authorList>
            <person name="Foth B.J."/>
            <person name="Tsai I.J."/>
            <person name="Reid A.J."/>
            <person name="Bancroft A.J."/>
            <person name="Nichol S."/>
            <person name="Tracey A."/>
            <person name="Holroyd N."/>
            <person name="Cotton J.A."/>
            <person name="Stanley E.J."/>
            <person name="Zarowiecki M."/>
            <person name="Liu J.Z."/>
            <person name="Huckvale T."/>
            <person name="Cooper P.J."/>
            <person name="Grencis R.K."/>
            <person name="Berriman M."/>
        </authorList>
    </citation>
    <scope>NUCLEOTIDE SEQUENCE [LARGE SCALE GENOMIC DNA]</scope>
</reference>
<dbReference type="AlphaFoldDB" id="A0A077Z4D7"/>
<dbReference type="GO" id="GO:0035332">
    <property type="term" value="P:positive regulation of hippo signaling"/>
    <property type="evidence" value="ECO:0007669"/>
    <property type="project" value="TreeGrafter"/>
</dbReference>
<protein>
    <submittedName>
        <fullName evidence="5">Schwannomin interacting protein 1</fullName>
    </submittedName>
</protein>
<dbReference type="Pfam" id="PF10148">
    <property type="entry name" value="SCHIP-1_C"/>
    <property type="match status" value="1"/>
</dbReference>
<feature type="coiled-coil region" evidence="2">
    <location>
        <begin position="385"/>
        <end position="412"/>
    </location>
</feature>
<evidence type="ECO:0000256" key="1">
    <source>
        <dbReference type="ARBA" id="ARBA00023054"/>
    </source>
</evidence>
<proteinExistence type="predicted"/>
<accession>A0A077Z4D7</accession>
<dbReference type="InterPro" id="IPR039045">
    <property type="entry name" value="SCHIP_1"/>
</dbReference>
<sequence length="479" mass="53749">MGSHTTNPIDVPSGSHHLADVENKNNLCNTNALAECAPRVGCALDSARRFTDDFDESESSLPVRNPLAEEDNASCLSHSSSLESSSEKQGLLECEHNISGPSKAVVNRRKKDDDDDDGSSFGGSTSCSEDSFVLTNCSSSSVDPKSPQCCNKTIEQAKDLSQCLSNICSELQSLDSLMPVVDFEKLEKDWVKAAEDREMVQRRQRMSEQVRRRLAMEEFDKPGWLSKRQHYRSSFGSRLQLGMNLEVCFVNDSDLCEQNEECEKAEEGTLHKSVSTPNFAVILAANGSAEQSSHCTMSASELRRMSQEDQDADFSVKQKRLEKEALLLLTKAQEAAHMQMEVERQARQSAPGALDALIGVSLSQQKKLSRSQLTKMSTTCLQIILNDLHAKIRELNDELMQLLVQKDTLHMEQDSMLVDIADLLQHRKDESPSLLSNFVTELTTTTHKYDKLLKIFRPMPLRSQWEKKDRCDPYFSIKD</sequence>
<evidence type="ECO:0000313" key="5">
    <source>
        <dbReference type="EMBL" id="CDW55342.1"/>
    </source>
</evidence>
<dbReference type="OrthoDB" id="6260144at2759"/>
<dbReference type="STRING" id="36087.A0A077Z4D7"/>
<name>A0A077Z4D7_TRITR</name>
<feature type="region of interest" description="Disordered" evidence="3">
    <location>
        <begin position="103"/>
        <end position="127"/>
    </location>
</feature>
<organism evidence="5 6">
    <name type="scientific">Trichuris trichiura</name>
    <name type="common">Whipworm</name>
    <name type="synonym">Trichocephalus trichiurus</name>
    <dbReference type="NCBI Taxonomy" id="36087"/>
    <lineage>
        <taxon>Eukaryota</taxon>
        <taxon>Metazoa</taxon>
        <taxon>Ecdysozoa</taxon>
        <taxon>Nematoda</taxon>
        <taxon>Enoplea</taxon>
        <taxon>Dorylaimia</taxon>
        <taxon>Trichinellida</taxon>
        <taxon>Trichuridae</taxon>
        <taxon>Trichuris</taxon>
    </lineage>
</organism>
<keyword evidence="1 2" id="KW-0175">Coiled coil</keyword>
<reference evidence="5" key="1">
    <citation type="submission" date="2014-01" db="EMBL/GenBank/DDBJ databases">
        <authorList>
            <person name="Aslett M."/>
        </authorList>
    </citation>
    <scope>NUCLEOTIDE SEQUENCE</scope>
</reference>
<dbReference type="PANTHER" id="PTHR13103">
    <property type="entry name" value="SCHWANNOMIN INTERACTING PROTEIN 1"/>
    <property type="match status" value="1"/>
</dbReference>
<dbReference type="GO" id="GO:0030054">
    <property type="term" value="C:cell junction"/>
    <property type="evidence" value="ECO:0007669"/>
    <property type="project" value="TreeGrafter"/>
</dbReference>
<feature type="domain" description="Schwannomin interacting protein 1 C-terminal" evidence="4">
    <location>
        <begin position="207"/>
        <end position="428"/>
    </location>
</feature>
<dbReference type="Proteomes" id="UP000030665">
    <property type="component" value="Unassembled WGS sequence"/>
</dbReference>
<dbReference type="PANTHER" id="PTHR13103:SF2">
    <property type="entry name" value="IQCJ-SCHIP1 READTHROUGH TRANSCRIPT PROTEIN-RELATED"/>
    <property type="match status" value="1"/>
</dbReference>
<evidence type="ECO:0000313" key="6">
    <source>
        <dbReference type="Proteomes" id="UP000030665"/>
    </source>
</evidence>
<evidence type="ECO:0000256" key="2">
    <source>
        <dbReference type="SAM" id="Coils"/>
    </source>
</evidence>
<keyword evidence="6" id="KW-1185">Reference proteome</keyword>
<gene>
    <name evidence="5" type="ORF">TTRE_0000361401</name>
</gene>
<feature type="region of interest" description="Disordered" evidence="3">
    <location>
        <begin position="54"/>
        <end position="80"/>
    </location>
</feature>
<dbReference type="InterPro" id="IPR015649">
    <property type="entry name" value="SCHIP_1_C"/>
</dbReference>